<dbReference type="Pfam" id="PF08402">
    <property type="entry name" value="TOBE_2"/>
    <property type="match status" value="1"/>
</dbReference>
<evidence type="ECO:0000256" key="7">
    <source>
        <dbReference type="ARBA" id="ARBA00023136"/>
    </source>
</evidence>
<comment type="similarity">
    <text evidence="1">Belongs to the ABC transporter superfamily.</text>
</comment>
<dbReference type="GO" id="GO:0140359">
    <property type="term" value="F:ABC-type transporter activity"/>
    <property type="evidence" value="ECO:0007669"/>
    <property type="project" value="UniProtKB-ARBA"/>
</dbReference>
<dbReference type="InterPro" id="IPR047641">
    <property type="entry name" value="ABC_transpr_MalK/UgpC-like"/>
</dbReference>
<dbReference type="InterPro" id="IPR003593">
    <property type="entry name" value="AAA+_ATPase"/>
</dbReference>
<dbReference type="Proteomes" id="UP000007029">
    <property type="component" value="Chromosome"/>
</dbReference>
<dbReference type="AlphaFoldDB" id="Q161J8"/>
<dbReference type="InterPro" id="IPR017871">
    <property type="entry name" value="ABC_transporter-like_CS"/>
</dbReference>
<dbReference type="SUPFAM" id="SSF52540">
    <property type="entry name" value="P-loop containing nucleoside triphosphate hydrolases"/>
    <property type="match status" value="1"/>
</dbReference>
<evidence type="ECO:0000256" key="4">
    <source>
        <dbReference type="ARBA" id="ARBA00022741"/>
    </source>
</evidence>
<dbReference type="InterPro" id="IPR027417">
    <property type="entry name" value="P-loop_NTPase"/>
</dbReference>
<keyword evidence="5 9" id="KW-0067">ATP-binding</keyword>
<evidence type="ECO:0000313" key="10">
    <source>
        <dbReference type="Proteomes" id="UP000007029"/>
    </source>
</evidence>
<gene>
    <name evidence="9" type="ordered locus">RD1_3884</name>
</gene>
<dbReference type="Gene3D" id="2.40.50.100">
    <property type="match status" value="1"/>
</dbReference>
<evidence type="ECO:0000256" key="2">
    <source>
        <dbReference type="ARBA" id="ARBA00022448"/>
    </source>
</evidence>
<keyword evidence="6" id="KW-1278">Translocase</keyword>
<dbReference type="InterPro" id="IPR012340">
    <property type="entry name" value="NA-bd_OB-fold"/>
</dbReference>
<keyword evidence="7" id="KW-0472">Membrane</keyword>
<organism evidence="9 10">
    <name type="scientific">Roseobacter denitrificans (strain ATCC 33942 / OCh 114)</name>
    <name type="common">Erythrobacter sp. (strain OCh 114)</name>
    <name type="synonym">Roseobacter denitrificans</name>
    <dbReference type="NCBI Taxonomy" id="375451"/>
    <lineage>
        <taxon>Bacteria</taxon>
        <taxon>Pseudomonadati</taxon>
        <taxon>Pseudomonadota</taxon>
        <taxon>Alphaproteobacteria</taxon>
        <taxon>Rhodobacterales</taxon>
        <taxon>Roseobacteraceae</taxon>
        <taxon>Roseobacter</taxon>
    </lineage>
</organism>
<dbReference type="GO" id="GO:0055052">
    <property type="term" value="C:ATP-binding cassette (ABC) transporter complex, substrate-binding subunit-containing"/>
    <property type="evidence" value="ECO:0007669"/>
    <property type="project" value="TreeGrafter"/>
</dbReference>
<evidence type="ECO:0000313" key="9">
    <source>
        <dbReference type="EMBL" id="ABG33345.1"/>
    </source>
</evidence>
<dbReference type="SMART" id="SM00382">
    <property type="entry name" value="AAA"/>
    <property type="match status" value="1"/>
</dbReference>
<dbReference type="eggNOG" id="COG3842">
    <property type="taxonomic scope" value="Bacteria"/>
</dbReference>
<dbReference type="EMBL" id="CP000362">
    <property type="protein sequence ID" value="ABG33345.1"/>
    <property type="molecule type" value="Genomic_DNA"/>
</dbReference>
<evidence type="ECO:0000259" key="8">
    <source>
        <dbReference type="PROSITE" id="PS50893"/>
    </source>
</evidence>
<dbReference type="PANTHER" id="PTHR43875:SF15">
    <property type="entry name" value="TREHALOSE IMPORT ATP-BINDING PROTEIN SUGC"/>
    <property type="match status" value="1"/>
</dbReference>
<dbReference type="SUPFAM" id="SSF50331">
    <property type="entry name" value="MOP-like"/>
    <property type="match status" value="1"/>
</dbReference>
<name>Q161J8_ROSDO</name>
<evidence type="ECO:0000256" key="3">
    <source>
        <dbReference type="ARBA" id="ARBA00022475"/>
    </source>
</evidence>
<dbReference type="PROSITE" id="PS50893">
    <property type="entry name" value="ABC_TRANSPORTER_2"/>
    <property type="match status" value="1"/>
</dbReference>
<evidence type="ECO:0000256" key="6">
    <source>
        <dbReference type="ARBA" id="ARBA00022967"/>
    </source>
</evidence>
<reference evidence="9 10" key="1">
    <citation type="journal article" date="2007" name="J. Bacteriol.">
        <title>The complete genome sequence of Roseobacter denitrificans reveals a mixotrophic rather than photosynthetic metabolism.</title>
        <authorList>
            <person name="Swingley W.D."/>
            <person name="Sadekar S."/>
            <person name="Mastrian S.D."/>
            <person name="Matthies H.J."/>
            <person name="Hao J."/>
            <person name="Ramos H."/>
            <person name="Acharya C.R."/>
            <person name="Conrad A.L."/>
            <person name="Taylor H.L."/>
            <person name="Dejesa L.C."/>
            <person name="Shah M.K."/>
            <person name="O'huallachain M.E."/>
            <person name="Lince M.T."/>
            <person name="Blankenship R.E."/>
            <person name="Beatty J.T."/>
            <person name="Touchman J.W."/>
        </authorList>
    </citation>
    <scope>NUCLEOTIDE SEQUENCE [LARGE SCALE GENOMIC DNA]</scope>
    <source>
        <strain evidence="10">ATCC 33942 / OCh 114</strain>
    </source>
</reference>
<dbReference type="InterPro" id="IPR013611">
    <property type="entry name" value="Transp-assoc_OB_typ2"/>
</dbReference>
<dbReference type="InterPro" id="IPR003439">
    <property type="entry name" value="ABC_transporter-like_ATP-bd"/>
</dbReference>
<evidence type="ECO:0000256" key="5">
    <source>
        <dbReference type="ARBA" id="ARBA00022840"/>
    </source>
</evidence>
<dbReference type="GO" id="GO:0005524">
    <property type="term" value="F:ATP binding"/>
    <property type="evidence" value="ECO:0007669"/>
    <property type="project" value="UniProtKB-KW"/>
</dbReference>
<keyword evidence="2" id="KW-0813">Transport</keyword>
<dbReference type="FunFam" id="3.40.50.300:FF:000042">
    <property type="entry name" value="Maltose/maltodextrin ABC transporter, ATP-binding protein"/>
    <property type="match status" value="1"/>
</dbReference>
<evidence type="ECO:0000256" key="1">
    <source>
        <dbReference type="ARBA" id="ARBA00005417"/>
    </source>
</evidence>
<keyword evidence="4" id="KW-0547">Nucleotide-binding</keyword>
<dbReference type="InterPro" id="IPR008995">
    <property type="entry name" value="Mo/tungstate-bd_C_term_dom"/>
</dbReference>
<dbReference type="Gene3D" id="2.40.50.140">
    <property type="entry name" value="Nucleic acid-binding proteins"/>
    <property type="match status" value="1"/>
</dbReference>
<accession>Q161J8</accession>
<dbReference type="KEGG" id="rde:RD1_3884"/>
<keyword evidence="3" id="KW-1003">Cell membrane</keyword>
<sequence length="373" mass="41225">MRWRGLKSQRHRIVSELKVKNLRREFGSVVALEDMTFDVADGEFFCLLGPSSSGKTTTLRAISGLEELKAGEVRFDGQDVTRAPVQNRGISMIFQTFALYPHMTVEANLAHPLRRDGVATDEIKKRVGEIAELLRVSHTLKRKTTTLSGGEQQRVAIGRAIVRRPRLLLLDEPLTNLDAKLRHEMRAEFKRLHRELGMTMIYATPDQLEALTMGERIGVIENGRVVAIGTPRDLYAMPNDLYVARMVGSPPINILSASTPDDGQVQLSFLKAPVHARSVLSGQDIAVGLRPQDIVLAEGGTAARARFPAKIHLTEPLGDVTIFDVTVQDVGLKMVLREEVAAQYSVGDEIEVAFDPSDLHFFDRGSGRRLGSG</sequence>
<dbReference type="HOGENOM" id="CLU_000604_1_1_5"/>
<keyword evidence="10" id="KW-1185">Reference proteome</keyword>
<proteinExistence type="inferred from homology"/>
<dbReference type="Gene3D" id="3.40.50.300">
    <property type="entry name" value="P-loop containing nucleotide triphosphate hydrolases"/>
    <property type="match status" value="1"/>
</dbReference>
<dbReference type="PANTHER" id="PTHR43875">
    <property type="entry name" value="MALTODEXTRIN IMPORT ATP-BINDING PROTEIN MSMX"/>
    <property type="match status" value="1"/>
</dbReference>
<protein>
    <submittedName>
        <fullName evidence="9">Sugar ABC transporter, ATP-binding protein, putative</fullName>
    </submittedName>
</protein>
<dbReference type="STRING" id="375451.RD1_3884"/>
<dbReference type="PROSITE" id="PS00211">
    <property type="entry name" value="ABC_TRANSPORTER_1"/>
    <property type="match status" value="1"/>
</dbReference>
<dbReference type="Pfam" id="PF00005">
    <property type="entry name" value="ABC_tran"/>
    <property type="match status" value="1"/>
</dbReference>
<feature type="domain" description="ABC transporter" evidence="8">
    <location>
        <begin position="17"/>
        <end position="247"/>
    </location>
</feature>
<dbReference type="GO" id="GO:0016887">
    <property type="term" value="F:ATP hydrolysis activity"/>
    <property type="evidence" value="ECO:0007669"/>
    <property type="project" value="InterPro"/>
</dbReference>